<proteinExistence type="predicted"/>
<feature type="region of interest" description="Disordered" evidence="1">
    <location>
        <begin position="244"/>
        <end position="323"/>
    </location>
</feature>
<evidence type="ECO:0000313" key="2">
    <source>
        <dbReference type="EMBL" id="TWU77650.1"/>
    </source>
</evidence>
<dbReference type="EMBL" id="SBHS01000003">
    <property type="protein sequence ID" value="TWU77650.1"/>
    <property type="molecule type" value="Genomic_DNA"/>
</dbReference>
<dbReference type="Proteomes" id="UP000317257">
    <property type="component" value="Unassembled WGS sequence"/>
</dbReference>
<comment type="caution">
    <text evidence="2">The sequence shown here is derived from an EMBL/GenBank/DDBJ whole genome shotgun (WGS) entry which is preliminary data.</text>
</comment>
<evidence type="ECO:0000256" key="1">
    <source>
        <dbReference type="SAM" id="MobiDB-lite"/>
    </source>
</evidence>
<organism evidence="2 3">
    <name type="scientific">Metarhizium rileyi (strain RCEF 4871)</name>
    <name type="common">Nomuraea rileyi</name>
    <dbReference type="NCBI Taxonomy" id="1649241"/>
    <lineage>
        <taxon>Eukaryota</taxon>
        <taxon>Fungi</taxon>
        <taxon>Dikarya</taxon>
        <taxon>Ascomycota</taxon>
        <taxon>Pezizomycotina</taxon>
        <taxon>Sordariomycetes</taxon>
        <taxon>Hypocreomycetidae</taxon>
        <taxon>Hypocreales</taxon>
        <taxon>Clavicipitaceae</taxon>
        <taxon>Metarhizium</taxon>
    </lineage>
</organism>
<dbReference type="AlphaFoldDB" id="A0A5C6GJ65"/>
<name>A0A5C6GJ65_METRR</name>
<gene>
    <name evidence="2" type="ORF">ED733_008101</name>
</gene>
<accession>A0A5C6GJ65</accession>
<protein>
    <submittedName>
        <fullName evidence="2">Uncharacterized protein</fullName>
    </submittedName>
</protein>
<feature type="compositionally biased region" description="Polar residues" evidence="1">
    <location>
        <begin position="255"/>
        <end position="268"/>
    </location>
</feature>
<sequence length="323" mass="36873">MPWCDAPRVDFDEEPQYRWPSWRVGHKLEDLFGELHEQFNTIPIFIQDPDAFHHDVAELAGDTQSKTEFLRRLQERRNQRLEELRDFEKSLAALMATGFGRLTDDQMKSYFVLCRTASFDSLISFCASFLGPNQYGTEPSLDQFKRSPIPTPRIRHSSPDTTVSSIAGTTRRLDQNVVKCENEALSEPTTGAANRKRKRMHDNEIPRKRGWRFGSSLRQAVGEDGPQTPSTEINTKTVQQTEIISPRWPRHKISRAQSKPQTAPTSQHARSERIITKIRRAAKPSKGSTHSHGEKKFVTRNSRRLAGKPPETGPSNDKEAKEL</sequence>
<reference evidence="3" key="1">
    <citation type="submission" date="2018-12" db="EMBL/GenBank/DDBJ databases">
        <title>The complete genome of Metarhizium rileyi, a key fungal pathogen of Lepidoptera.</title>
        <authorList>
            <person name="Binneck E."/>
            <person name="Lastra C.C.L."/>
            <person name="Sosa-Gomez D.R."/>
        </authorList>
    </citation>
    <scope>NUCLEOTIDE SEQUENCE [LARGE SCALE GENOMIC DNA]</scope>
    <source>
        <strain evidence="3">Cep018-CH2</strain>
    </source>
</reference>
<evidence type="ECO:0000313" key="3">
    <source>
        <dbReference type="Proteomes" id="UP000317257"/>
    </source>
</evidence>